<dbReference type="Pfam" id="PF04055">
    <property type="entry name" value="Radical_SAM"/>
    <property type="match status" value="1"/>
</dbReference>
<sequence>MAEKSKYRSVSRVKSDDLRISEIFYSLQGESRTVGLPTIFIRLTGCPLRCQYCDTSYAFSGGEMQSIASIIEQVSEYKTRYITVTGGEPLAQPGCLELLKQLADKGYSVSLETSGAIDVSAVDARIVKVMDLKTPASAEEPRNLYANVQYLDSQDQIKFVICNAEDYAWSKAKMAEYQLAQKCEVLFSPSMGQQDPTELAEWLLADQLPVRFQVQLHKFLWGDVAGK</sequence>
<dbReference type="NCBIfam" id="TIGR04349">
    <property type="entry name" value="rSAM_QueE_gams"/>
    <property type="match status" value="1"/>
</dbReference>
<evidence type="ECO:0000259" key="9">
    <source>
        <dbReference type="PROSITE" id="PS51918"/>
    </source>
</evidence>
<dbReference type="InterPro" id="IPR024924">
    <property type="entry name" value="7-CO-7-deazaguanine_synth-like"/>
</dbReference>
<comment type="function">
    <text evidence="8">Catalyzes the complex heterocyclic radical-mediated conversion of 6-carboxy-5,6,7,8-tetrahydropterin (CPH4) to 7-carboxy-7-deazaguanine (CDG), a step common to the biosynthetic pathways of all 7-deazapurine-containing compounds.</text>
</comment>
<feature type="binding site" evidence="8">
    <location>
        <position position="53"/>
    </location>
    <ligand>
        <name>[4Fe-4S] cluster</name>
        <dbReference type="ChEBI" id="CHEBI:49883"/>
        <note>4Fe-4S-S-AdoMet</note>
    </ligand>
</feature>
<evidence type="ECO:0000313" key="11">
    <source>
        <dbReference type="Proteomes" id="UP000537890"/>
    </source>
</evidence>
<keyword evidence="8" id="KW-0671">Queuosine biosynthesis</keyword>
<dbReference type="InterPro" id="IPR027621">
    <property type="entry name" value="rSAM_QueE_gams"/>
</dbReference>
<dbReference type="GO" id="GO:0008616">
    <property type="term" value="P:tRNA queuosine(34) biosynthetic process"/>
    <property type="evidence" value="ECO:0007669"/>
    <property type="project" value="UniProtKB-UniRule"/>
</dbReference>
<dbReference type="GO" id="GO:1904047">
    <property type="term" value="F:S-adenosyl-L-methionine binding"/>
    <property type="evidence" value="ECO:0007669"/>
    <property type="project" value="UniProtKB-UniRule"/>
</dbReference>
<comment type="cofactor">
    <cofactor evidence="8">
        <name>[4Fe-4S] cluster</name>
        <dbReference type="ChEBI" id="CHEBI:49883"/>
    </cofactor>
    <text evidence="8">Binds 1 [4Fe-4S] cluster. The cluster is coordinated with 3 cysteines and an exchangeable S-adenosyl-L-methionine.</text>
</comment>
<feature type="binding site" evidence="8">
    <location>
        <begin position="52"/>
        <end position="54"/>
    </location>
    <ligand>
        <name>S-adenosyl-L-methionine</name>
        <dbReference type="ChEBI" id="CHEBI:59789"/>
    </ligand>
</feature>
<comment type="cofactor">
    <cofactor evidence="8">
        <name>S-adenosyl-L-methionine</name>
        <dbReference type="ChEBI" id="CHEBI:59789"/>
    </cofactor>
    <text evidence="8">Binds 1 S-adenosyl-L-methionine per subunit.</text>
</comment>
<keyword evidence="1 8" id="KW-0004">4Fe-4S</keyword>
<keyword evidence="2 8" id="KW-0949">S-adenosyl-L-methionine</keyword>
<evidence type="ECO:0000256" key="7">
    <source>
        <dbReference type="ARBA" id="ARBA00023239"/>
    </source>
</evidence>
<dbReference type="InterPro" id="IPR007197">
    <property type="entry name" value="rSAM"/>
</dbReference>
<dbReference type="CDD" id="cd01335">
    <property type="entry name" value="Radical_SAM"/>
    <property type="match status" value="1"/>
</dbReference>
<keyword evidence="6 8" id="KW-0411">Iron-sulfur</keyword>
<dbReference type="PANTHER" id="PTHR42836:SF1">
    <property type="entry name" value="7-CARBOXY-7-DEAZAGUANINE SYNTHASE"/>
    <property type="match status" value="1"/>
</dbReference>
<name>A0A7Z0MMS3_9GAMM</name>
<keyword evidence="7 8" id="KW-0456">Lyase</keyword>
<feature type="binding site" evidence="8">
    <location>
        <position position="87"/>
    </location>
    <ligand>
        <name>S-adenosyl-L-methionine</name>
        <dbReference type="ChEBI" id="CHEBI:59789"/>
    </ligand>
</feature>
<dbReference type="SUPFAM" id="SSF102114">
    <property type="entry name" value="Radical SAM enzymes"/>
    <property type="match status" value="1"/>
</dbReference>
<dbReference type="GO" id="GO:0016840">
    <property type="term" value="F:carbon-nitrogen lyase activity"/>
    <property type="evidence" value="ECO:0007669"/>
    <property type="project" value="UniProtKB-UniRule"/>
</dbReference>
<keyword evidence="5 8" id="KW-0408">Iron</keyword>
<evidence type="ECO:0000313" key="10">
    <source>
        <dbReference type="EMBL" id="NYT46575.1"/>
    </source>
</evidence>
<organism evidence="10 11">
    <name type="scientific">Candidatus Methanofishera endochildressiae</name>
    <dbReference type="NCBI Taxonomy" id="2738884"/>
    <lineage>
        <taxon>Bacteria</taxon>
        <taxon>Pseudomonadati</taxon>
        <taxon>Pseudomonadota</taxon>
        <taxon>Gammaproteobacteria</taxon>
        <taxon>Candidatus Methanofishera</taxon>
    </lineage>
</organism>
<dbReference type="UniPathway" id="UPA00391"/>
<evidence type="ECO:0000256" key="2">
    <source>
        <dbReference type="ARBA" id="ARBA00022691"/>
    </source>
</evidence>
<dbReference type="Proteomes" id="UP000537890">
    <property type="component" value="Unassembled WGS sequence"/>
</dbReference>
<feature type="binding site" evidence="8">
    <location>
        <position position="85"/>
    </location>
    <ligand>
        <name>substrate</name>
    </ligand>
</feature>
<dbReference type="PANTHER" id="PTHR42836">
    <property type="entry name" value="7-CARBOXY-7-DEAZAGUANINE SYNTHASE"/>
    <property type="match status" value="1"/>
</dbReference>
<dbReference type="InterPro" id="IPR058240">
    <property type="entry name" value="rSAM_sf"/>
</dbReference>
<evidence type="ECO:0000256" key="1">
    <source>
        <dbReference type="ARBA" id="ARBA00022485"/>
    </source>
</evidence>
<gene>
    <name evidence="8 10" type="primary">queE</name>
    <name evidence="10" type="ORF">H0A75_01675</name>
</gene>
<dbReference type="EC" id="4.3.99.3" evidence="8"/>
<comment type="cofactor">
    <cofactor evidence="8">
        <name>Mg(2+)</name>
        <dbReference type="ChEBI" id="CHEBI:18420"/>
    </cofactor>
</comment>
<dbReference type="PROSITE" id="PS51918">
    <property type="entry name" value="RADICAL_SAM"/>
    <property type="match status" value="1"/>
</dbReference>
<comment type="catalytic activity">
    <reaction evidence="8">
        <text>6-carboxy-5,6,7,8-tetrahydropterin + H(+) = 7-carboxy-7-carbaguanine + NH4(+)</text>
        <dbReference type="Rhea" id="RHEA:27974"/>
        <dbReference type="ChEBI" id="CHEBI:15378"/>
        <dbReference type="ChEBI" id="CHEBI:28938"/>
        <dbReference type="ChEBI" id="CHEBI:61032"/>
        <dbReference type="ChEBI" id="CHEBI:61036"/>
        <dbReference type="EC" id="4.3.99.3"/>
    </reaction>
</comment>
<evidence type="ECO:0000256" key="3">
    <source>
        <dbReference type="ARBA" id="ARBA00022723"/>
    </source>
</evidence>
<feature type="binding site" evidence="8">
    <location>
        <position position="55"/>
    </location>
    <ligand>
        <name>Mg(2+)</name>
        <dbReference type="ChEBI" id="CHEBI:18420"/>
    </ligand>
</feature>
<comment type="caution">
    <text evidence="8">Lacks conserved residue(s) required for the propagation of feature annotation.</text>
</comment>
<dbReference type="InterPro" id="IPR013785">
    <property type="entry name" value="Aldolase_TIM"/>
</dbReference>
<accession>A0A7Z0MMS3</accession>
<feature type="binding site" evidence="8">
    <location>
        <position position="50"/>
    </location>
    <ligand>
        <name>[4Fe-4S] cluster</name>
        <dbReference type="ChEBI" id="CHEBI:49883"/>
        <note>4Fe-4S-S-AdoMet</note>
    </ligand>
</feature>
<feature type="binding site" evidence="8">
    <location>
        <begin position="27"/>
        <end position="29"/>
    </location>
    <ligand>
        <name>substrate</name>
    </ligand>
</feature>
<proteinExistence type="inferred from homology"/>
<keyword evidence="4 8" id="KW-0460">Magnesium</keyword>
<feature type="binding site" evidence="8">
    <location>
        <position position="42"/>
    </location>
    <ligand>
        <name>substrate</name>
    </ligand>
</feature>
<dbReference type="GO" id="GO:0051539">
    <property type="term" value="F:4 iron, 4 sulfur cluster binding"/>
    <property type="evidence" value="ECO:0007669"/>
    <property type="project" value="UniProtKB-UniRule"/>
</dbReference>
<evidence type="ECO:0000256" key="6">
    <source>
        <dbReference type="ARBA" id="ARBA00023014"/>
    </source>
</evidence>
<comment type="caution">
    <text evidence="10">The sequence shown here is derived from an EMBL/GenBank/DDBJ whole genome shotgun (WGS) entry which is preliminary data.</text>
</comment>
<dbReference type="GO" id="GO:0000287">
    <property type="term" value="F:magnesium ion binding"/>
    <property type="evidence" value="ECO:0007669"/>
    <property type="project" value="UniProtKB-UniRule"/>
</dbReference>
<keyword evidence="3 8" id="KW-0479">Metal-binding</keyword>
<comment type="subunit">
    <text evidence="8">Homodimer.</text>
</comment>
<feature type="domain" description="Radical SAM core" evidence="9">
    <location>
        <begin position="33"/>
        <end position="223"/>
    </location>
</feature>
<reference evidence="10 11" key="1">
    <citation type="submission" date="2020-05" db="EMBL/GenBank/DDBJ databases">
        <title>Horizontal transmission and recombination maintain forever young bacterial symbiont genomes.</title>
        <authorList>
            <person name="Russell S.L."/>
            <person name="Pepper-Tunick E."/>
            <person name="Svedberg J."/>
            <person name="Byrne A."/>
            <person name="Ruelas Castillo J."/>
            <person name="Vollmers C."/>
            <person name="Beinart R.A."/>
            <person name="Corbett-Detig R."/>
        </authorList>
    </citation>
    <scope>NUCLEOTIDE SEQUENCE [LARGE SCALE GENOMIC DNA]</scope>
    <source>
        <strain evidence="10">4727-3</strain>
    </source>
</reference>
<feature type="binding site" evidence="8">
    <location>
        <position position="46"/>
    </location>
    <ligand>
        <name>[4Fe-4S] cluster</name>
        <dbReference type="ChEBI" id="CHEBI:49883"/>
        <note>4Fe-4S-S-AdoMet</note>
    </ligand>
</feature>
<dbReference type="HAMAP" id="MF_00917">
    <property type="entry name" value="QueE"/>
    <property type="match status" value="1"/>
</dbReference>
<protein>
    <recommendedName>
        <fullName evidence="8">7-carboxy-7-deazaguanine synthase</fullName>
        <shortName evidence="8">CDG synthase</shortName>
        <ecNumber evidence="8">4.3.99.3</ecNumber>
    </recommendedName>
    <alternativeName>
        <fullName evidence="8">Queuosine biosynthesis protein QueE</fullName>
    </alternativeName>
</protein>
<comment type="pathway">
    <text evidence="8">Purine metabolism; 7-cyano-7-deazaguanine biosynthesis.</text>
</comment>
<comment type="similarity">
    <text evidence="8">Belongs to the radical SAM superfamily. 7-carboxy-7-deazaguanine synthase family.</text>
</comment>
<dbReference type="Gene3D" id="3.20.20.70">
    <property type="entry name" value="Aldolase class I"/>
    <property type="match status" value="1"/>
</dbReference>
<evidence type="ECO:0000256" key="5">
    <source>
        <dbReference type="ARBA" id="ARBA00023004"/>
    </source>
</evidence>
<evidence type="ECO:0000256" key="8">
    <source>
        <dbReference type="HAMAP-Rule" id="MF_00917"/>
    </source>
</evidence>
<evidence type="ECO:0000256" key="4">
    <source>
        <dbReference type="ARBA" id="ARBA00022842"/>
    </source>
</evidence>
<dbReference type="PIRSF" id="PIRSF000370">
    <property type="entry name" value="QueE"/>
    <property type="match status" value="1"/>
</dbReference>
<dbReference type="EMBL" id="JACCHS010000017">
    <property type="protein sequence ID" value="NYT46575.1"/>
    <property type="molecule type" value="Genomic_DNA"/>
</dbReference>
<dbReference type="AlphaFoldDB" id="A0A7Z0MMS3"/>
<dbReference type="SFLD" id="SFLDS00029">
    <property type="entry name" value="Radical_SAM"/>
    <property type="match status" value="1"/>
</dbReference>